<feature type="glycosylation site" description="N-linked (GlcNAc...) asparagine" evidence="18">
    <location>
        <position position="315"/>
    </location>
</feature>
<name>A0AAD8EEI9_DIPPU</name>
<dbReference type="PANTHER" id="PTHR10896">
    <property type="entry name" value="GALACTOSYLGALACTOSYLXYLOSYLPROTEIN 3-BETA-GLUCURONOSYLTRANSFERASE BETA-1,3-GLUCURONYLTRANSFERASE"/>
    <property type="match status" value="1"/>
</dbReference>
<keyword evidence="8 17" id="KW-0479">Metal-binding</keyword>
<organism evidence="20 21">
    <name type="scientific">Diploptera punctata</name>
    <name type="common">Pacific beetle cockroach</name>
    <dbReference type="NCBI Taxonomy" id="6984"/>
    <lineage>
        <taxon>Eukaryota</taxon>
        <taxon>Metazoa</taxon>
        <taxon>Ecdysozoa</taxon>
        <taxon>Arthropoda</taxon>
        <taxon>Hexapoda</taxon>
        <taxon>Insecta</taxon>
        <taxon>Pterygota</taxon>
        <taxon>Neoptera</taxon>
        <taxon>Polyneoptera</taxon>
        <taxon>Dictyoptera</taxon>
        <taxon>Blattodea</taxon>
        <taxon>Blaberoidea</taxon>
        <taxon>Blaberidae</taxon>
        <taxon>Diplopterinae</taxon>
        <taxon>Diploptera</taxon>
    </lineage>
</organism>
<comment type="caution">
    <text evidence="20">The sequence shown here is derived from an EMBL/GenBank/DDBJ whole genome shotgun (WGS) entry which is preliminary data.</text>
</comment>
<evidence type="ECO:0000256" key="17">
    <source>
        <dbReference type="PIRSR" id="PIRSR605027-3"/>
    </source>
</evidence>
<comment type="cofactor">
    <cofactor evidence="1 17 19">
        <name>Mn(2+)</name>
        <dbReference type="ChEBI" id="CHEBI:29035"/>
    </cofactor>
</comment>
<reference evidence="20" key="1">
    <citation type="journal article" date="2023" name="IScience">
        <title>Live-bearing cockroach genome reveals convergent evolutionary mechanisms linked to viviparity in insects and beyond.</title>
        <authorList>
            <person name="Fouks B."/>
            <person name="Harrison M.C."/>
            <person name="Mikhailova A.A."/>
            <person name="Marchal E."/>
            <person name="English S."/>
            <person name="Carruthers M."/>
            <person name="Jennings E.C."/>
            <person name="Chiamaka E.L."/>
            <person name="Frigard R.A."/>
            <person name="Pippel M."/>
            <person name="Attardo G.M."/>
            <person name="Benoit J.B."/>
            <person name="Bornberg-Bauer E."/>
            <person name="Tobe S.S."/>
        </authorList>
    </citation>
    <scope>NUCLEOTIDE SEQUENCE</scope>
    <source>
        <strain evidence="20">Stay&amp;Tobe</strain>
    </source>
</reference>
<keyword evidence="21" id="KW-1185">Reference proteome</keyword>
<keyword evidence="14 17" id="KW-0464">Manganese</keyword>
<feature type="active site" description="Proton donor/acceptor" evidence="16">
    <location>
        <position position="294"/>
    </location>
</feature>
<dbReference type="CDD" id="cd00218">
    <property type="entry name" value="GlcAT-I"/>
    <property type="match status" value="1"/>
</dbReference>
<evidence type="ECO:0000256" key="12">
    <source>
        <dbReference type="ARBA" id="ARBA00023136"/>
    </source>
</evidence>
<dbReference type="PANTHER" id="PTHR10896:SF50">
    <property type="entry name" value="GALACTOSYLGALACTOSYLXYLOSYLPROTEIN 3-BETA-GLUCURONOSYLTRANSFERASE P"/>
    <property type="match status" value="1"/>
</dbReference>
<keyword evidence="10" id="KW-1133">Transmembrane helix</keyword>
<evidence type="ECO:0000256" key="4">
    <source>
        <dbReference type="ARBA" id="ARBA00007706"/>
    </source>
</evidence>
<dbReference type="GO" id="GO:0015018">
    <property type="term" value="F:galactosylgalactosylxylosylprotein 3-beta-glucuronosyltransferase activity"/>
    <property type="evidence" value="ECO:0007669"/>
    <property type="project" value="UniProtKB-UniRule"/>
</dbReference>
<evidence type="ECO:0000256" key="10">
    <source>
        <dbReference type="ARBA" id="ARBA00022989"/>
    </source>
</evidence>
<protein>
    <recommendedName>
        <fullName evidence="5 19">Galactosylgalactosylxylosylprotein 3-beta-glucuronosyltransferase</fullName>
        <ecNumber evidence="5 19">2.4.1.135</ecNumber>
    </recommendedName>
</protein>
<dbReference type="SUPFAM" id="SSF53448">
    <property type="entry name" value="Nucleotide-diphospho-sugar transferases"/>
    <property type="match status" value="1"/>
</dbReference>
<dbReference type="AlphaFoldDB" id="A0AAD8EEI9"/>
<dbReference type="EMBL" id="JASPKZ010006090">
    <property type="protein sequence ID" value="KAJ9587545.1"/>
    <property type="molecule type" value="Genomic_DNA"/>
</dbReference>
<feature type="non-terminal residue" evidence="20">
    <location>
        <position position="339"/>
    </location>
</feature>
<keyword evidence="11 19" id="KW-0333">Golgi apparatus</keyword>
<dbReference type="Pfam" id="PF03360">
    <property type="entry name" value="Glyco_transf_43"/>
    <property type="match status" value="1"/>
</dbReference>
<evidence type="ECO:0000256" key="7">
    <source>
        <dbReference type="ARBA" id="ARBA00022692"/>
    </source>
</evidence>
<evidence type="ECO:0000256" key="3">
    <source>
        <dbReference type="ARBA" id="ARBA00004922"/>
    </source>
</evidence>
<dbReference type="GO" id="GO:0005975">
    <property type="term" value="P:carbohydrate metabolic process"/>
    <property type="evidence" value="ECO:0007669"/>
    <property type="project" value="TreeGrafter"/>
</dbReference>
<sequence length="339" mass="37806">MRPSKKMWLIMLIGACVVMVQYHVSSTWLAGSSSSNAGSGLTYTEPVVNEEILHAAVDRLRLDESLAATIGQKLLRELVLQLGHELIVSGACGESSLDIIAKLSHKPRLYIVTPTYRRPEQIPELTRMAQTLMHIPNLHWLVIEDAENKTQLVSELLQRSGISHDHLVAPMPESFKKKKGPKPRGVSNRNKGLDWIRANAKTGVVYFADDDNTYDIQLFEEIRTTKRVSMWPVGLCTKFGLSSPVVVNGTFVGFYDGWVAGRKFPVDMAGFAVSVEFLLERPKASMPYKPGFEEDGFLKSLAPFEPKEIELKAKNCTEIGVTQAFSYQTTHKHSSSDIT</sequence>
<evidence type="ECO:0000256" key="15">
    <source>
        <dbReference type="ARBA" id="ARBA00047979"/>
    </source>
</evidence>
<reference evidence="20" key="2">
    <citation type="submission" date="2023-05" db="EMBL/GenBank/DDBJ databases">
        <authorList>
            <person name="Fouks B."/>
        </authorList>
    </citation>
    <scope>NUCLEOTIDE SEQUENCE</scope>
    <source>
        <strain evidence="20">Stay&amp;Tobe</strain>
        <tissue evidence="20">Testes</tissue>
    </source>
</reference>
<keyword evidence="9 19" id="KW-0735">Signal-anchor</keyword>
<accession>A0AAD8EEI9</accession>
<evidence type="ECO:0000256" key="16">
    <source>
        <dbReference type="PIRSR" id="PIRSR605027-1"/>
    </source>
</evidence>
<evidence type="ECO:0000256" key="18">
    <source>
        <dbReference type="PIRSR" id="PIRSR605027-6"/>
    </source>
</evidence>
<dbReference type="InterPro" id="IPR005027">
    <property type="entry name" value="Glyco_trans_43"/>
</dbReference>
<evidence type="ECO:0000313" key="20">
    <source>
        <dbReference type="EMBL" id="KAJ9587545.1"/>
    </source>
</evidence>
<evidence type="ECO:0000256" key="19">
    <source>
        <dbReference type="RuleBase" id="RU363127"/>
    </source>
</evidence>
<evidence type="ECO:0000256" key="1">
    <source>
        <dbReference type="ARBA" id="ARBA00001936"/>
    </source>
</evidence>
<dbReference type="GO" id="GO:0046872">
    <property type="term" value="F:metal ion binding"/>
    <property type="evidence" value="ECO:0007669"/>
    <property type="project" value="UniProtKB-KW"/>
</dbReference>
<dbReference type="Gene3D" id="3.90.550.10">
    <property type="entry name" value="Spore Coat Polysaccharide Biosynthesis Protein SpsA, Chain A"/>
    <property type="match status" value="1"/>
</dbReference>
<comment type="similarity">
    <text evidence="4 19">Belongs to the glycosyltransferase 43 family.</text>
</comment>
<keyword evidence="7" id="KW-0812">Transmembrane</keyword>
<dbReference type="EC" id="2.4.1.135" evidence="5 19"/>
<evidence type="ECO:0000313" key="21">
    <source>
        <dbReference type="Proteomes" id="UP001233999"/>
    </source>
</evidence>
<comment type="subcellular location">
    <subcellularLocation>
        <location evidence="2 19">Golgi apparatus membrane</location>
        <topology evidence="2 19">Single-pass type II membrane protein</topology>
    </subcellularLocation>
</comment>
<dbReference type="InterPro" id="IPR029044">
    <property type="entry name" value="Nucleotide-diphossugar_trans"/>
</dbReference>
<keyword evidence="6 19" id="KW-0808">Transferase</keyword>
<evidence type="ECO:0000256" key="9">
    <source>
        <dbReference type="ARBA" id="ARBA00022968"/>
    </source>
</evidence>
<evidence type="ECO:0000256" key="13">
    <source>
        <dbReference type="ARBA" id="ARBA00023180"/>
    </source>
</evidence>
<comment type="pathway">
    <text evidence="3 19">Protein modification; protein glycosylation.</text>
</comment>
<dbReference type="GO" id="GO:0050650">
    <property type="term" value="P:chondroitin sulfate proteoglycan biosynthetic process"/>
    <property type="evidence" value="ECO:0007669"/>
    <property type="project" value="TreeGrafter"/>
</dbReference>
<dbReference type="FunFam" id="3.90.550.10:FF:000044">
    <property type="entry name" value="Galactosylgalactosylxylosylprotein 3-beta-glucuronosyltransferase"/>
    <property type="match status" value="1"/>
</dbReference>
<evidence type="ECO:0000256" key="8">
    <source>
        <dbReference type="ARBA" id="ARBA00022723"/>
    </source>
</evidence>
<evidence type="ECO:0000256" key="5">
    <source>
        <dbReference type="ARBA" id="ARBA00012641"/>
    </source>
</evidence>
<comment type="catalytic activity">
    <reaction evidence="15 19">
        <text>3-O-(beta-D-galactosyl-(1-&gt;3)-beta-D-galactosyl-(1-&gt;4)-beta-D-xylosyl)-L-seryl-[protein] + UDP-alpha-D-glucuronate = 3-O-(beta-D-GlcA-(1-&gt;3)-beta-D-Gal-(1-&gt;3)-beta-D-Gal-(1-&gt;4)-beta-D-Xyl)-L-seryl-[protein] + UDP + H(+)</text>
        <dbReference type="Rhea" id="RHEA:24168"/>
        <dbReference type="Rhea" id="RHEA-COMP:12571"/>
        <dbReference type="Rhea" id="RHEA-COMP:12573"/>
        <dbReference type="ChEBI" id="CHEBI:15378"/>
        <dbReference type="ChEBI" id="CHEBI:58052"/>
        <dbReference type="ChEBI" id="CHEBI:58223"/>
        <dbReference type="ChEBI" id="CHEBI:132090"/>
        <dbReference type="ChEBI" id="CHEBI:132093"/>
        <dbReference type="EC" id="2.4.1.135"/>
    </reaction>
</comment>
<evidence type="ECO:0000256" key="14">
    <source>
        <dbReference type="ARBA" id="ARBA00023211"/>
    </source>
</evidence>
<evidence type="ECO:0000256" key="2">
    <source>
        <dbReference type="ARBA" id="ARBA00004323"/>
    </source>
</evidence>
<dbReference type="Proteomes" id="UP001233999">
    <property type="component" value="Unassembled WGS sequence"/>
</dbReference>
<evidence type="ECO:0000256" key="6">
    <source>
        <dbReference type="ARBA" id="ARBA00022679"/>
    </source>
</evidence>
<keyword evidence="12" id="KW-0472">Membrane</keyword>
<feature type="binding site" evidence="17">
    <location>
        <position position="211"/>
    </location>
    <ligand>
        <name>Mn(2+)</name>
        <dbReference type="ChEBI" id="CHEBI:29035"/>
    </ligand>
</feature>
<proteinExistence type="inferred from homology"/>
<dbReference type="GO" id="GO:0000139">
    <property type="term" value="C:Golgi membrane"/>
    <property type="evidence" value="ECO:0007669"/>
    <property type="project" value="UniProtKB-SubCell"/>
</dbReference>
<keyword evidence="13 18" id="KW-0325">Glycoprotein</keyword>
<evidence type="ECO:0000256" key="11">
    <source>
        <dbReference type="ARBA" id="ARBA00023034"/>
    </source>
</evidence>
<gene>
    <name evidence="20" type="ORF">L9F63_019021</name>
</gene>